<proteinExistence type="predicted"/>
<name>A0A0A9GSW1_ARUDO</name>
<dbReference type="AlphaFoldDB" id="A0A0A9GSW1"/>
<sequence>MVPSLFQQLYPASYGTILYSLSEQLHHLTMKKATYVGILLDEKCLSHGCSKSVRHDVTIPLSFCWRPCVPVELFPSIYVCWMSSDI</sequence>
<protein>
    <submittedName>
        <fullName evidence="1">Uncharacterized protein</fullName>
    </submittedName>
</protein>
<dbReference type="EMBL" id="GBRH01174238">
    <property type="protein sequence ID" value="JAE23658.1"/>
    <property type="molecule type" value="Transcribed_RNA"/>
</dbReference>
<organism evidence="1">
    <name type="scientific">Arundo donax</name>
    <name type="common">Giant reed</name>
    <name type="synonym">Donax arundinaceus</name>
    <dbReference type="NCBI Taxonomy" id="35708"/>
    <lineage>
        <taxon>Eukaryota</taxon>
        <taxon>Viridiplantae</taxon>
        <taxon>Streptophyta</taxon>
        <taxon>Embryophyta</taxon>
        <taxon>Tracheophyta</taxon>
        <taxon>Spermatophyta</taxon>
        <taxon>Magnoliopsida</taxon>
        <taxon>Liliopsida</taxon>
        <taxon>Poales</taxon>
        <taxon>Poaceae</taxon>
        <taxon>PACMAD clade</taxon>
        <taxon>Arundinoideae</taxon>
        <taxon>Arundineae</taxon>
        <taxon>Arundo</taxon>
    </lineage>
</organism>
<accession>A0A0A9GSW1</accession>
<reference evidence="1" key="1">
    <citation type="submission" date="2014-09" db="EMBL/GenBank/DDBJ databases">
        <authorList>
            <person name="Magalhaes I.L.F."/>
            <person name="Oliveira U."/>
            <person name="Santos F.R."/>
            <person name="Vidigal T.H.D.A."/>
            <person name="Brescovit A.D."/>
            <person name="Santos A.J."/>
        </authorList>
    </citation>
    <scope>NUCLEOTIDE SEQUENCE</scope>
    <source>
        <tissue evidence="1">Shoot tissue taken approximately 20 cm above the soil surface</tissue>
    </source>
</reference>
<evidence type="ECO:0000313" key="1">
    <source>
        <dbReference type="EMBL" id="JAE23658.1"/>
    </source>
</evidence>
<reference evidence="1" key="2">
    <citation type="journal article" date="2015" name="Data Brief">
        <title>Shoot transcriptome of the giant reed, Arundo donax.</title>
        <authorList>
            <person name="Barrero R.A."/>
            <person name="Guerrero F.D."/>
            <person name="Moolhuijzen P."/>
            <person name="Goolsby J.A."/>
            <person name="Tidwell J."/>
            <person name="Bellgard S.E."/>
            <person name="Bellgard M.I."/>
        </authorList>
    </citation>
    <scope>NUCLEOTIDE SEQUENCE</scope>
    <source>
        <tissue evidence="1">Shoot tissue taken approximately 20 cm above the soil surface</tissue>
    </source>
</reference>